<evidence type="ECO:0000313" key="2">
    <source>
        <dbReference type="Proteomes" id="UP000471501"/>
    </source>
</evidence>
<evidence type="ECO:0000313" key="1">
    <source>
        <dbReference type="EMBL" id="MWB96685.1"/>
    </source>
</evidence>
<dbReference type="EMBL" id="WSTB01000017">
    <property type="protein sequence ID" value="MWB96685.1"/>
    <property type="molecule type" value="Genomic_DNA"/>
</dbReference>
<keyword evidence="2" id="KW-1185">Reference proteome</keyword>
<accession>A0A6I4NW47</accession>
<gene>
    <name evidence="1" type="ORF">GON26_20165</name>
</gene>
<evidence type="ECO:0008006" key="3">
    <source>
        <dbReference type="Google" id="ProtNLM"/>
    </source>
</evidence>
<reference evidence="1 2" key="1">
    <citation type="submission" date="2019-12" db="EMBL/GenBank/DDBJ databases">
        <authorList>
            <person name="Kim Y.S."/>
        </authorList>
    </citation>
    <scope>NUCLEOTIDE SEQUENCE [LARGE SCALE GENOMIC DNA]</scope>
    <source>
        <strain evidence="1 2">GA093</strain>
    </source>
</reference>
<dbReference type="AlphaFoldDB" id="A0A6I4NW47"/>
<dbReference type="RefSeq" id="WP_160376574.1">
    <property type="nucleotide sequence ID" value="NZ_WSTB01000017.1"/>
</dbReference>
<organism evidence="1 2">
    <name type="scientific">Flavobacterium hydrocarbonoxydans</name>
    <dbReference type="NCBI Taxonomy" id="2683249"/>
    <lineage>
        <taxon>Bacteria</taxon>
        <taxon>Pseudomonadati</taxon>
        <taxon>Bacteroidota</taxon>
        <taxon>Flavobacteriia</taxon>
        <taxon>Flavobacteriales</taxon>
        <taxon>Flavobacteriaceae</taxon>
        <taxon>Flavobacterium</taxon>
    </lineage>
</organism>
<protein>
    <recommendedName>
        <fullName evidence="3">Ig-like domain-containing protein</fullName>
    </recommendedName>
</protein>
<sequence>MKSIKQIILFLVLFLPLGMIGQINRFAFNSPALAPRPMAVGGDAIASFEVVFYLENDLLPYDYSGDDTGSGSSLPATQFVLEFSKVKLKNDDVSLITADLTGTLQDDLLEYYKVTILPNGNLLFSQKKDIPGGIANGNGIGGRINVPITAIGTSTSIAPENGFKAIPYPDTNGDPSIPFNDTFILFNDTVIDSYTYTVSCVAGSTAPTINNAANYQAVNSSYKIPCGSTTADLSSLTASNTPAETVISWHSSAFATSANRVDPVTAVTGATKKFYASFYDAVAGCYSPTKEIIIYAPICAFDDNYTSTTIVEGVGGTLPSIYKNDTYNGIDISTLPSGSVNFDYEMWDQSNGSVDPGTGIITIPATTPAGTYQYTYKICDNDPDAVVNINCAVATVIFTVSQSLVCYKPAVTSGAASPSLTGISDFLGTATDPNYWISNMPKNGDLVLGSHTKGFVITRVSTPETAITQPIKGMLVFDTTANCLKMYDGTSWFCLTQKCVD</sequence>
<name>A0A6I4NW47_9FLAO</name>
<proteinExistence type="predicted"/>
<comment type="caution">
    <text evidence="1">The sequence shown here is derived from an EMBL/GenBank/DDBJ whole genome shotgun (WGS) entry which is preliminary data.</text>
</comment>
<dbReference type="Proteomes" id="UP000471501">
    <property type="component" value="Unassembled WGS sequence"/>
</dbReference>